<keyword evidence="2" id="KW-1185">Reference proteome</keyword>
<evidence type="ECO:0000313" key="1">
    <source>
        <dbReference type="EMBL" id="GGD07887.1"/>
    </source>
</evidence>
<dbReference type="Proteomes" id="UP000642571">
    <property type="component" value="Unassembled WGS sequence"/>
</dbReference>
<dbReference type="RefSeq" id="WP_188652230.1">
    <property type="nucleotide sequence ID" value="NZ_BMIN01000004.1"/>
</dbReference>
<proteinExistence type="predicted"/>
<protein>
    <submittedName>
        <fullName evidence="1">Uncharacterized protein</fullName>
    </submittedName>
</protein>
<sequence>MGVSFNDWKDRYTSRSDLSRFLVHLTKPNPEIGDEVDVLLKILNDGHLKGSGKEGFINGKNKAVCFQDVPLYSANQNILFEKELRRRKETGIKRYTATGIAIKREVVYNSGGRPVIYDDREEAMKYLPEEEYWRIVDLKLKSEDQIVDWMHEREWRVKGDFYFKEKMAHVYILLGGKVRYRKFIKEADEEIIRKIGGITTMAPIIQ</sequence>
<accession>A0ABQ1PYV8</accession>
<dbReference type="EMBL" id="BMIN01000004">
    <property type="protein sequence ID" value="GGD07887.1"/>
    <property type="molecule type" value="Genomic_DNA"/>
</dbReference>
<name>A0ABQ1PYV8_9BACI</name>
<organism evidence="1 2">
    <name type="scientific">Pontibacillus salipaludis</name>
    <dbReference type="NCBI Taxonomy" id="1697394"/>
    <lineage>
        <taxon>Bacteria</taxon>
        <taxon>Bacillati</taxon>
        <taxon>Bacillota</taxon>
        <taxon>Bacilli</taxon>
        <taxon>Bacillales</taxon>
        <taxon>Bacillaceae</taxon>
        <taxon>Pontibacillus</taxon>
    </lineage>
</organism>
<gene>
    <name evidence="1" type="ORF">GCM10011389_14280</name>
</gene>
<reference evidence="2" key="1">
    <citation type="journal article" date="2019" name="Int. J. Syst. Evol. Microbiol.">
        <title>The Global Catalogue of Microorganisms (GCM) 10K type strain sequencing project: providing services to taxonomists for standard genome sequencing and annotation.</title>
        <authorList>
            <consortium name="The Broad Institute Genomics Platform"/>
            <consortium name="The Broad Institute Genome Sequencing Center for Infectious Disease"/>
            <person name="Wu L."/>
            <person name="Ma J."/>
        </authorList>
    </citation>
    <scope>NUCLEOTIDE SEQUENCE [LARGE SCALE GENOMIC DNA]</scope>
    <source>
        <strain evidence="2">CGMCC 1.15353</strain>
    </source>
</reference>
<evidence type="ECO:0000313" key="2">
    <source>
        <dbReference type="Proteomes" id="UP000642571"/>
    </source>
</evidence>
<comment type="caution">
    <text evidence="1">The sequence shown here is derived from an EMBL/GenBank/DDBJ whole genome shotgun (WGS) entry which is preliminary data.</text>
</comment>